<gene>
    <name evidence="3" type="ORF">pBIO2079_19</name>
</gene>
<reference evidence="3" key="1">
    <citation type="journal article" date="2014" name="PLoS ONE">
        <title>Screening of metagenomic and genomic libraries reveals three classes of bacterial enzymes that overcome the toxicity of acrylate.</title>
        <authorList>
            <person name="Curson A.R."/>
            <person name="Burns O.J."/>
            <person name="Voget S."/>
            <person name="Daniel R."/>
            <person name="Todd J.D."/>
            <person name="McInnis K."/>
            <person name="Wexler M."/>
            <person name="Johnston A.W."/>
        </authorList>
    </citation>
    <scope>NUCLEOTIDE SEQUENCE</scope>
</reference>
<dbReference type="GO" id="GO:0003677">
    <property type="term" value="F:DNA binding"/>
    <property type="evidence" value="ECO:0007669"/>
    <property type="project" value="InterPro"/>
</dbReference>
<dbReference type="InterPro" id="IPR024370">
    <property type="entry name" value="PBP_domain"/>
</dbReference>
<evidence type="ECO:0000259" key="1">
    <source>
        <dbReference type="Pfam" id="PF12727"/>
    </source>
</evidence>
<dbReference type="InterPro" id="IPR010093">
    <property type="entry name" value="SinI_DNA-bd"/>
</dbReference>
<dbReference type="NCBIfam" id="TIGR01764">
    <property type="entry name" value="excise"/>
    <property type="match status" value="1"/>
</dbReference>
<dbReference type="Pfam" id="PF12728">
    <property type="entry name" value="HTH_17"/>
    <property type="match status" value="1"/>
</dbReference>
<dbReference type="PANTHER" id="PTHR38431">
    <property type="entry name" value="BLL2305 PROTEIN"/>
    <property type="match status" value="1"/>
</dbReference>
<feature type="domain" description="Helix-turn-helix" evidence="2">
    <location>
        <begin position="8"/>
        <end position="55"/>
    </location>
</feature>
<protein>
    <submittedName>
        <fullName evidence="3">Putative molybdopterin biosynthesis protein MJ0886</fullName>
    </submittedName>
</protein>
<sequence length="322" mass="35819">MRKESNPLTPAEVAEILKISKYTVYEMVKRGEIPAYRVGKKIRVDSQDLQEYIDKGKGNEPAPDEHLVLPPASLLESPLLAVETTAKAPGLVICGQDICLDILGRHLEHHPAGVRAYRQNLGSFAGLLALYQDRADLAAIHLWDSDSNSYNIPYVRRLLPGIPAVVIHLACRMQGFYVARGNPKNIKQWEDLMQPGIRFVNREAGSGTRVLIDEQFRVSGINRQMVKGYENLEFSSLAVASAVSRGIVEVGVGNQKASMQVRDIDFIPLRKERYELVIKKEDIDRAPFQAVLEILKSPAFKAELQGLGDYDLSETGKTVAEV</sequence>
<dbReference type="EMBL" id="KJ531199">
    <property type="protein sequence ID" value="AIE77280.1"/>
    <property type="molecule type" value="Genomic_DNA"/>
</dbReference>
<dbReference type="SUPFAM" id="SSF53850">
    <property type="entry name" value="Periplasmic binding protein-like II"/>
    <property type="match status" value="1"/>
</dbReference>
<proteinExistence type="predicted"/>
<dbReference type="SUPFAM" id="SSF46955">
    <property type="entry name" value="Putative DNA-binding domain"/>
    <property type="match status" value="1"/>
</dbReference>
<dbReference type="AlphaFoldDB" id="A0A075FAE0"/>
<dbReference type="InterPro" id="IPR041657">
    <property type="entry name" value="HTH_17"/>
</dbReference>
<name>A0A075FAE0_9BACT</name>
<dbReference type="InterPro" id="IPR009061">
    <property type="entry name" value="DNA-bd_dom_put_sf"/>
</dbReference>
<reference evidence="3" key="2">
    <citation type="submission" date="2014-02" db="EMBL/GenBank/DDBJ databases">
        <authorList>
            <person name="Curson A.R.J."/>
            <person name="Burns O.J."/>
            <person name="Voget S."/>
            <person name="Daniel R."/>
            <person name="Todd J.D."/>
            <person name="McInnis K."/>
            <person name="Wexler M."/>
            <person name="Johnston A.W.B."/>
        </authorList>
    </citation>
    <scope>NUCLEOTIDE SEQUENCE</scope>
</reference>
<evidence type="ECO:0000313" key="3">
    <source>
        <dbReference type="EMBL" id="AIE77280.1"/>
    </source>
</evidence>
<dbReference type="Gene3D" id="3.40.190.10">
    <property type="entry name" value="Periplasmic binding protein-like II"/>
    <property type="match status" value="1"/>
</dbReference>
<organism evidence="3">
    <name type="scientific">uncultured bacterium pBIO2079</name>
    <dbReference type="NCBI Taxonomy" id="1478040"/>
    <lineage>
        <taxon>Bacteria</taxon>
        <taxon>environmental samples</taxon>
    </lineage>
</organism>
<dbReference type="Pfam" id="PF12727">
    <property type="entry name" value="PBP_like"/>
    <property type="match status" value="1"/>
</dbReference>
<feature type="domain" description="PBP" evidence="1">
    <location>
        <begin position="105"/>
        <end position="296"/>
    </location>
</feature>
<evidence type="ECO:0000259" key="2">
    <source>
        <dbReference type="Pfam" id="PF12728"/>
    </source>
</evidence>
<accession>A0A075FAE0</accession>
<dbReference type="PANTHER" id="PTHR38431:SF1">
    <property type="entry name" value="BLL2305 PROTEIN"/>
    <property type="match status" value="1"/>
</dbReference>